<dbReference type="SUPFAM" id="SSF47323">
    <property type="entry name" value="Anticodon-binding domain of a subclass of class I aminoacyl-tRNA synthetases"/>
    <property type="match status" value="1"/>
</dbReference>
<dbReference type="AlphaFoldDB" id="A0A1G2HWM1"/>
<dbReference type="InterPro" id="IPR025709">
    <property type="entry name" value="Leu_tRNA-synth_edit"/>
</dbReference>
<evidence type="ECO:0000256" key="4">
    <source>
        <dbReference type="ARBA" id="ARBA00022741"/>
    </source>
</evidence>
<dbReference type="GO" id="GO:0004823">
    <property type="term" value="F:leucine-tRNA ligase activity"/>
    <property type="evidence" value="ECO:0007669"/>
    <property type="project" value="UniProtKB-UniRule"/>
</dbReference>
<sequence>MAKYNPQKIEKKWQKKWYDGSLFKAQNPSARSGQDSSKKEKFYILDEFPYPSGDGLHIGHCRPYIGLDIIARKRRMQGQNVLFPMGWDAFGLPTENYAIKKGVHPSIVTKKNTDNFRKQMKNLGLSFDWSREVNTTDPKYYKWTQWIFIKLFENGLAYKDKLAINWCPSCKIGLANEEVVAGNCERCGTKVEKREKEQWLIKITKYADRLINDLATVDYQQRIKDQQINWIGRSEGSEIDFSIVNSNEKIKVFTTRPDTLFGCTFLVLAPDHEILKKIKNKIKNWQEVEKYINQAKNKSDLERQENQKDKTGIELESIKAINPANKERLPIFVADYVMVNYGTGAIMAVPAHDQRDLEFAKKYNQKIIEVIDNKKMLLNSGEFNGMESEKGKIAITELVGGKKSVNYKLRDWVFSRQHYWGEPIPMINCTACGWQTVPEKELPVELPKVQKYQPTDTGESPLSAIEKWVNVKCPTCKGPAKRETDTMPNWAGSNWYYLAYLAADKQGNSKFEIRNSKLLSYWMPVDWYNGGMEHTTLHLLYSRFIFKFLWDIGAIPKKIGNEPYKKRTSHGIILAEGGVKMSKSKGNVINPDDVVKNYGGDALRVYEMFMGPFEQMIPWDSKGIVGARRFLEKIYNLALKFQIPNSKSQINPKLEIQNLLNKTIKKVGDDIELMKFNTAISSLMILVNGFYEKPQDITKENVKNLLILLSPFAPHLAEELWEKLGSKGLCSQQKWLKYNERLINQEKVVFMIQVNGKVRDKIEVNAGLDQSQIEGIAQKGLRITPWINGKQIKKIIFVPNKLINIVI</sequence>
<dbReference type="InterPro" id="IPR001412">
    <property type="entry name" value="aa-tRNA-synth_I_CS"/>
</dbReference>
<comment type="catalytic activity">
    <reaction evidence="8 9">
        <text>tRNA(Leu) + L-leucine + ATP = L-leucyl-tRNA(Leu) + AMP + diphosphate</text>
        <dbReference type="Rhea" id="RHEA:11688"/>
        <dbReference type="Rhea" id="RHEA-COMP:9613"/>
        <dbReference type="Rhea" id="RHEA-COMP:9622"/>
        <dbReference type="ChEBI" id="CHEBI:30616"/>
        <dbReference type="ChEBI" id="CHEBI:33019"/>
        <dbReference type="ChEBI" id="CHEBI:57427"/>
        <dbReference type="ChEBI" id="CHEBI:78442"/>
        <dbReference type="ChEBI" id="CHEBI:78494"/>
        <dbReference type="ChEBI" id="CHEBI:456215"/>
        <dbReference type="EC" id="6.1.1.4"/>
    </reaction>
</comment>
<evidence type="ECO:0000256" key="8">
    <source>
        <dbReference type="ARBA" id="ARBA00047469"/>
    </source>
</evidence>
<dbReference type="GO" id="GO:0005829">
    <property type="term" value="C:cytosol"/>
    <property type="evidence" value="ECO:0007669"/>
    <property type="project" value="TreeGrafter"/>
</dbReference>
<dbReference type="EMBL" id="MHOQ01000017">
    <property type="protein sequence ID" value="OGZ66946.1"/>
    <property type="molecule type" value="Genomic_DNA"/>
</dbReference>
<feature type="short sequence motif" description="'KMSKS' region" evidence="9">
    <location>
        <begin position="580"/>
        <end position="584"/>
    </location>
</feature>
<dbReference type="FunFam" id="3.40.50.620:FF:000003">
    <property type="entry name" value="Leucine--tRNA ligase"/>
    <property type="match status" value="1"/>
</dbReference>
<evidence type="ECO:0000313" key="14">
    <source>
        <dbReference type="EMBL" id="OGZ66946.1"/>
    </source>
</evidence>
<dbReference type="Gene3D" id="1.10.730.10">
    <property type="entry name" value="Isoleucyl-tRNA Synthetase, Domain 1"/>
    <property type="match status" value="1"/>
</dbReference>
<comment type="similarity">
    <text evidence="1 9 10">Belongs to the class-I aminoacyl-tRNA synthetase family.</text>
</comment>
<feature type="domain" description="Aminoacyl-tRNA synthetase class Ia" evidence="11">
    <location>
        <begin position="12"/>
        <end position="228"/>
    </location>
</feature>
<gene>
    <name evidence="9" type="primary">leuS</name>
    <name evidence="14" type="ORF">A3D34_02155</name>
</gene>
<dbReference type="InterPro" id="IPR002302">
    <property type="entry name" value="Leu-tRNA-ligase"/>
</dbReference>
<dbReference type="Proteomes" id="UP000179183">
    <property type="component" value="Unassembled WGS sequence"/>
</dbReference>
<dbReference type="GO" id="GO:0002161">
    <property type="term" value="F:aminoacyl-tRNA deacylase activity"/>
    <property type="evidence" value="ECO:0007669"/>
    <property type="project" value="InterPro"/>
</dbReference>
<feature type="binding site" evidence="9">
    <location>
        <position position="583"/>
    </location>
    <ligand>
        <name>ATP</name>
        <dbReference type="ChEBI" id="CHEBI:30616"/>
    </ligand>
</feature>
<evidence type="ECO:0000259" key="11">
    <source>
        <dbReference type="Pfam" id="PF00133"/>
    </source>
</evidence>
<dbReference type="EC" id="6.1.1.4" evidence="9"/>
<keyword evidence="3 9" id="KW-0436">Ligase</keyword>
<dbReference type="InterPro" id="IPR014729">
    <property type="entry name" value="Rossmann-like_a/b/a_fold"/>
</dbReference>
<keyword evidence="5 9" id="KW-0067">ATP-binding</keyword>
<dbReference type="PANTHER" id="PTHR43740:SF2">
    <property type="entry name" value="LEUCINE--TRNA LIGASE, MITOCHONDRIAL"/>
    <property type="match status" value="1"/>
</dbReference>
<dbReference type="InterPro" id="IPR009008">
    <property type="entry name" value="Val/Leu/Ile-tRNA-synth_edit"/>
</dbReference>
<dbReference type="Pfam" id="PF00133">
    <property type="entry name" value="tRNA-synt_1"/>
    <property type="match status" value="2"/>
</dbReference>
<dbReference type="GO" id="GO:0005524">
    <property type="term" value="F:ATP binding"/>
    <property type="evidence" value="ECO:0007669"/>
    <property type="project" value="UniProtKB-UniRule"/>
</dbReference>
<dbReference type="CDD" id="cd07958">
    <property type="entry name" value="Anticodon_Ia_Leu_BEm"/>
    <property type="match status" value="1"/>
</dbReference>
<evidence type="ECO:0000256" key="9">
    <source>
        <dbReference type="HAMAP-Rule" id="MF_00049"/>
    </source>
</evidence>
<evidence type="ECO:0000256" key="1">
    <source>
        <dbReference type="ARBA" id="ARBA00005594"/>
    </source>
</evidence>
<name>A0A1G2HWM1_9BACT</name>
<reference evidence="14 15" key="1">
    <citation type="journal article" date="2016" name="Nat. Commun.">
        <title>Thousands of microbial genomes shed light on interconnected biogeochemical processes in an aquifer system.</title>
        <authorList>
            <person name="Anantharaman K."/>
            <person name="Brown C.T."/>
            <person name="Hug L.A."/>
            <person name="Sharon I."/>
            <person name="Castelle C.J."/>
            <person name="Probst A.J."/>
            <person name="Thomas B.C."/>
            <person name="Singh A."/>
            <person name="Wilkins M.J."/>
            <person name="Karaoz U."/>
            <person name="Brodie E.L."/>
            <person name="Williams K.H."/>
            <person name="Hubbard S.S."/>
            <person name="Banfield J.F."/>
        </authorList>
    </citation>
    <scope>NUCLEOTIDE SEQUENCE [LARGE SCALE GENOMIC DNA]</scope>
</reference>
<dbReference type="PRINTS" id="PR00985">
    <property type="entry name" value="TRNASYNTHLEU"/>
</dbReference>
<evidence type="ECO:0000259" key="12">
    <source>
        <dbReference type="Pfam" id="PF08264"/>
    </source>
</evidence>
<protein>
    <recommendedName>
        <fullName evidence="9">Leucine--tRNA ligase</fullName>
        <ecNumber evidence="9">6.1.1.4</ecNumber>
    </recommendedName>
    <alternativeName>
        <fullName evidence="9">Leucyl-tRNA synthetase</fullName>
        <shortName evidence="9">LeuRS</shortName>
    </alternativeName>
</protein>
<evidence type="ECO:0000256" key="6">
    <source>
        <dbReference type="ARBA" id="ARBA00022917"/>
    </source>
</evidence>
<feature type="domain" description="Aminoacyl-tRNA synthetase class Ia" evidence="11">
    <location>
        <begin position="409"/>
        <end position="606"/>
    </location>
</feature>
<dbReference type="Gene3D" id="3.10.20.590">
    <property type="match status" value="1"/>
</dbReference>
<dbReference type="Pfam" id="PF13603">
    <property type="entry name" value="tRNA-synt_1_2"/>
    <property type="match status" value="1"/>
</dbReference>
<accession>A0A1G2HWM1</accession>
<dbReference type="NCBIfam" id="TIGR00396">
    <property type="entry name" value="leuS_bact"/>
    <property type="match status" value="1"/>
</dbReference>
<dbReference type="SUPFAM" id="SSF52374">
    <property type="entry name" value="Nucleotidylyl transferase"/>
    <property type="match status" value="1"/>
</dbReference>
<keyword evidence="6 9" id="KW-0648">Protein biosynthesis</keyword>
<dbReference type="Gene3D" id="3.40.50.620">
    <property type="entry name" value="HUPs"/>
    <property type="match status" value="2"/>
</dbReference>
<dbReference type="PANTHER" id="PTHR43740">
    <property type="entry name" value="LEUCYL-TRNA SYNTHETASE"/>
    <property type="match status" value="1"/>
</dbReference>
<dbReference type="InterPro" id="IPR013155">
    <property type="entry name" value="M/V/L/I-tRNA-synth_anticd-bd"/>
</dbReference>
<evidence type="ECO:0000259" key="13">
    <source>
        <dbReference type="Pfam" id="PF13603"/>
    </source>
</evidence>
<dbReference type="HAMAP" id="MF_00049_B">
    <property type="entry name" value="Leu_tRNA_synth_B"/>
    <property type="match status" value="1"/>
</dbReference>
<organism evidence="14 15">
    <name type="scientific">Candidatus Staskawiczbacteria bacterium RIFCSPHIGHO2_02_FULL_33_16</name>
    <dbReference type="NCBI Taxonomy" id="1802204"/>
    <lineage>
        <taxon>Bacteria</taxon>
        <taxon>Candidatus Staskawicziibacteriota</taxon>
    </lineage>
</organism>
<dbReference type="CDD" id="cd00812">
    <property type="entry name" value="LeuRS_core"/>
    <property type="match status" value="1"/>
</dbReference>
<evidence type="ECO:0000256" key="2">
    <source>
        <dbReference type="ARBA" id="ARBA00022490"/>
    </source>
</evidence>
<comment type="subcellular location">
    <subcellularLocation>
        <location evidence="9">Cytoplasm</location>
    </subcellularLocation>
</comment>
<keyword evidence="2 9" id="KW-0963">Cytoplasm</keyword>
<evidence type="ECO:0000256" key="5">
    <source>
        <dbReference type="ARBA" id="ARBA00022840"/>
    </source>
</evidence>
<dbReference type="GO" id="GO:0006429">
    <property type="term" value="P:leucyl-tRNA aminoacylation"/>
    <property type="evidence" value="ECO:0007669"/>
    <property type="project" value="UniProtKB-UniRule"/>
</dbReference>
<dbReference type="PROSITE" id="PS00178">
    <property type="entry name" value="AA_TRNA_LIGASE_I"/>
    <property type="match status" value="1"/>
</dbReference>
<proteinExistence type="inferred from homology"/>
<evidence type="ECO:0000313" key="15">
    <source>
        <dbReference type="Proteomes" id="UP000179183"/>
    </source>
</evidence>
<comment type="caution">
    <text evidence="14">The sequence shown here is derived from an EMBL/GenBank/DDBJ whole genome shotgun (WGS) entry which is preliminary data.</text>
</comment>
<dbReference type="Pfam" id="PF08264">
    <property type="entry name" value="Anticodon_1"/>
    <property type="match status" value="1"/>
</dbReference>
<feature type="domain" description="Methionyl/Valyl/Leucyl/Isoleucyl-tRNA synthetase anticodon-binding" evidence="12">
    <location>
        <begin position="656"/>
        <end position="769"/>
    </location>
</feature>
<keyword evidence="7 9" id="KW-0030">Aminoacyl-tRNA synthetase</keyword>
<dbReference type="FunFam" id="1.10.730.10:FF:000002">
    <property type="entry name" value="Leucine--tRNA ligase"/>
    <property type="match status" value="1"/>
</dbReference>
<dbReference type="InterPro" id="IPR002300">
    <property type="entry name" value="aa-tRNA-synth_Ia"/>
</dbReference>
<dbReference type="SUPFAM" id="SSF50677">
    <property type="entry name" value="ValRS/IleRS/LeuRS editing domain"/>
    <property type="match status" value="1"/>
</dbReference>
<evidence type="ECO:0000256" key="7">
    <source>
        <dbReference type="ARBA" id="ARBA00023146"/>
    </source>
</evidence>
<evidence type="ECO:0000256" key="10">
    <source>
        <dbReference type="RuleBase" id="RU363035"/>
    </source>
</evidence>
<comment type="caution">
    <text evidence="9">Lacks conserved residue(s) required for the propagation of feature annotation.</text>
</comment>
<keyword evidence="4 9" id="KW-0547">Nucleotide-binding</keyword>
<dbReference type="InterPro" id="IPR009080">
    <property type="entry name" value="tRNAsynth_Ia_anticodon-bd"/>
</dbReference>
<evidence type="ECO:0000256" key="3">
    <source>
        <dbReference type="ARBA" id="ARBA00022598"/>
    </source>
</evidence>
<feature type="domain" description="Leucyl-tRNA synthetase editing" evidence="13">
    <location>
        <begin position="229"/>
        <end position="397"/>
    </location>
</feature>